<dbReference type="SUPFAM" id="SSF54975">
    <property type="entry name" value="Acylphosphatase/BLUF domain-like"/>
    <property type="match status" value="1"/>
</dbReference>
<evidence type="ECO:0000256" key="11">
    <source>
        <dbReference type="PROSITE-ProRule" id="PRU00520"/>
    </source>
</evidence>
<dbReference type="Gene3D" id="3.30.110.120">
    <property type="match status" value="1"/>
</dbReference>
<feature type="active site" evidence="11">
    <location>
        <position position="18"/>
    </location>
</feature>
<dbReference type="InterPro" id="IPR006070">
    <property type="entry name" value="Sua5-like_dom"/>
</dbReference>
<dbReference type="InterPro" id="IPR001792">
    <property type="entry name" value="Acylphosphatase-like_dom"/>
</dbReference>
<dbReference type="Pfam" id="PF07503">
    <property type="entry name" value="zf-HYPF"/>
    <property type="match status" value="2"/>
</dbReference>
<gene>
    <name evidence="14" type="ORF">SAMN04488502_102141</name>
</gene>
<proteinExistence type="inferred from homology"/>
<dbReference type="InterPro" id="IPR051060">
    <property type="entry name" value="Carbamoyltrans_HypF-like"/>
</dbReference>
<feature type="domain" description="YrdC-like" evidence="13">
    <location>
        <begin position="201"/>
        <end position="385"/>
    </location>
</feature>
<evidence type="ECO:0000259" key="12">
    <source>
        <dbReference type="PROSITE" id="PS51160"/>
    </source>
</evidence>
<dbReference type="InterPro" id="IPR041440">
    <property type="entry name" value="HypF_C"/>
</dbReference>
<keyword evidence="15" id="KW-1185">Reference proteome</keyword>
<keyword evidence="6" id="KW-0863">Zinc-finger</keyword>
<dbReference type="GO" id="GO:0051604">
    <property type="term" value="P:protein maturation"/>
    <property type="evidence" value="ECO:0007669"/>
    <property type="project" value="TreeGrafter"/>
</dbReference>
<dbReference type="NCBIfam" id="TIGR00143">
    <property type="entry name" value="hypF"/>
    <property type="match status" value="1"/>
</dbReference>
<dbReference type="PROSITE" id="PS00150">
    <property type="entry name" value="ACYLPHOSPHATASE_1"/>
    <property type="match status" value="1"/>
</dbReference>
<dbReference type="SUPFAM" id="SSF55821">
    <property type="entry name" value="YrdC/RibB"/>
    <property type="match status" value="1"/>
</dbReference>
<keyword evidence="14" id="KW-0808">Transferase</keyword>
<comment type="pathway">
    <text evidence="1">Protein modification; [NiFe] hydrogenase maturation.</text>
</comment>
<dbReference type="PROSITE" id="PS51160">
    <property type="entry name" value="ACYLPHOSPHATASE_3"/>
    <property type="match status" value="1"/>
</dbReference>
<comment type="similarity">
    <text evidence="2">Belongs to the acylphosphatase family.</text>
</comment>
<dbReference type="PANTHER" id="PTHR42959">
    <property type="entry name" value="CARBAMOYLTRANSFERASE"/>
    <property type="match status" value="1"/>
</dbReference>
<dbReference type="Gene3D" id="3.30.420.40">
    <property type="match status" value="1"/>
</dbReference>
<dbReference type="InterPro" id="IPR017968">
    <property type="entry name" value="Acylphosphatase_CS"/>
</dbReference>
<dbReference type="InterPro" id="IPR055128">
    <property type="entry name" value="HypF_C_2"/>
</dbReference>
<evidence type="ECO:0000256" key="8">
    <source>
        <dbReference type="ARBA" id="ARBA00047645"/>
    </source>
</evidence>
<accession>A0A1G9QE56</accession>
<keyword evidence="7" id="KW-0862">Zinc</keyword>
<dbReference type="FunFam" id="3.30.420.40:FF:000124">
    <property type="entry name" value="Carbamoyltransferase HypF"/>
    <property type="match status" value="1"/>
</dbReference>
<evidence type="ECO:0000256" key="2">
    <source>
        <dbReference type="ARBA" id="ARBA00005614"/>
    </source>
</evidence>
<dbReference type="InterPro" id="IPR036046">
    <property type="entry name" value="Acylphosphatase-like_dom_sf"/>
</dbReference>
<dbReference type="UniPathway" id="UPA00335"/>
<evidence type="ECO:0000256" key="3">
    <source>
        <dbReference type="ARBA" id="ARBA00008097"/>
    </source>
</evidence>
<name>A0A1G9QE56_9FIRM</name>
<dbReference type="InterPro" id="IPR004421">
    <property type="entry name" value="Carbamoyltransferase_HypF"/>
</dbReference>
<dbReference type="Gene3D" id="3.30.420.360">
    <property type="match status" value="1"/>
</dbReference>
<dbReference type="PIRSF" id="PIRSF006256">
    <property type="entry name" value="CMPcnvr_hdrg_mat"/>
    <property type="match status" value="1"/>
</dbReference>
<comment type="catalytic activity">
    <reaction evidence="8 11">
        <text>an acyl phosphate + H2O = a carboxylate + phosphate + H(+)</text>
        <dbReference type="Rhea" id="RHEA:14965"/>
        <dbReference type="ChEBI" id="CHEBI:15377"/>
        <dbReference type="ChEBI" id="CHEBI:15378"/>
        <dbReference type="ChEBI" id="CHEBI:29067"/>
        <dbReference type="ChEBI" id="CHEBI:43474"/>
        <dbReference type="ChEBI" id="CHEBI:59918"/>
        <dbReference type="EC" id="3.6.1.7"/>
    </reaction>
</comment>
<dbReference type="InterPro" id="IPR011125">
    <property type="entry name" value="Znf_HypF"/>
</dbReference>
<sequence>MQRLHLIITGTVQGVGFRPFIFRLAGRLSLTGWVRNQPAGVEIEIEGRATAVADFIAAIHREKPVLAQISNVRTRAIPLQRTPGFTIRPSLMSVVSPAAPPAPDIAICRHCRQDIADGANRRYRHAFANCTNCGPRYTITKTLPYDRTATTMAEFPMCRDCQTEYRNPLNRRFHAQPTACPACGPQYRLLDHNGQALGAGSDVFLQTRRLIKNGSLIALKGLGGYQLVCDAYRNDSVELLRRRKRRKDKPLAVMAGSVQALERLCLLSAAEAALLSGPASPIVLLAKRPDCPLAAAVAPESPQLGVMLPYTPAHCLLLQPADIFVMTSGNDSSNPIIYQDDAALRDLRRIADYFLVHNRPIYRPADDSVARMVAGQPYVLRRSRGFTPEAQYFPQPLPPMLACGGESKNTFCLSSGNNAYLSSHIGDLKNLSTYQYYTASIEDLKRLLTIEPQLIAHDLHPEYFSTKYAREQNLPQIAVQHHHAHIAAVMAEHSLNQPVIGAAFDGLGLGDDATLWGGEFLVASADSYRRAAHCAYLPLPGGDKAVSEPWRMGLVILNRLFGPDLSKVKLPAIAALPDDWPLIVQMIAGGLNCPLTSSAGRLFDAAAALLGLRTVNHYEGQSAMSLEWLAGQTAGRVLPYTIQDSPVSVLDFLPAYRQMVQMIARDEALPFIAASFHDTIAAASVKMITRISQDTGLTSVVLSGGVFQNIRLLTTMSDLLKQNKLTVYTASRIPPNDAGLALGQTLIASASYGRL</sequence>
<protein>
    <recommendedName>
        <fullName evidence="10">Carbamoyltransferase</fullName>
        <ecNumber evidence="10">6.2.-.-</ecNumber>
    </recommendedName>
</protein>
<feature type="active site" evidence="11">
    <location>
        <position position="36"/>
    </location>
</feature>
<dbReference type="Pfam" id="PF00708">
    <property type="entry name" value="Acylphosphatase"/>
    <property type="match status" value="1"/>
</dbReference>
<reference evidence="14 15" key="1">
    <citation type="submission" date="2016-10" db="EMBL/GenBank/DDBJ databases">
        <authorList>
            <person name="de Groot N.N."/>
        </authorList>
    </citation>
    <scope>NUCLEOTIDE SEQUENCE [LARGE SCALE GENOMIC DNA]</scope>
    <source>
        <strain evidence="14 15">DSM 1736</strain>
    </source>
</reference>
<feature type="domain" description="Acylphosphatase-like" evidence="12">
    <location>
        <begin position="3"/>
        <end position="89"/>
    </location>
</feature>
<dbReference type="GO" id="GO:0008270">
    <property type="term" value="F:zinc ion binding"/>
    <property type="evidence" value="ECO:0007669"/>
    <property type="project" value="UniProtKB-KW"/>
</dbReference>
<evidence type="ECO:0000313" key="15">
    <source>
        <dbReference type="Proteomes" id="UP000214880"/>
    </source>
</evidence>
<dbReference type="STRING" id="146817.SAMN04488502_102141"/>
<comment type="similarity">
    <text evidence="3 10">Belongs to the carbamoyltransferase HypF family.</text>
</comment>
<dbReference type="AlphaFoldDB" id="A0A1G9QE56"/>
<evidence type="ECO:0000256" key="5">
    <source>
        <dbReference type="ARBA" id="ARBA00022723"/>
    </source>
</evidence>
<dbReference type="GO" id="GO:0016743">
    <property type="term" value="F:carboxyl- or carbamoyltransferase activity"/>
    <property type="evidence" value="ECO:0007669"/>
    <property type="project" value="UniProtKB-UniRule"/>
</dbReference>
<dbReference type="Pfam" id="PF01300">
    <property type="entry name" value="Sua5_yciO_yrdC"/>
    <property type="match status" value="1"/>
</dbReference>
<keyword evidence="5" id="KW-0479">Metal-binding</keyword>
<dbReference type="GO" id="GO:0003725">
    <property type="term" value="F:double-stranded RNA binding"/>
    <property type="evidence" value="ECO:0007669"/>
    <property type="project" value="InterPro"/>
</dbReference>
<comment type="catalytic activity">
    <reaction evidence="9">
        <text>C-terminal L-cysteinyl-[HypE protein] + carbamoyl phosphate + ATP + H2O = C-terminal S-carboxamide-L-cysteinyl-[HypE protein] + AMP + phosphate + diphosphate + H(+)</text>
        <dbReference type="Rhea" id="RHEA:55636"/>
        <dbReference type="Rhea" id="RHEA-COMP:14247"/>
        <dbReference type="Rhea" id="RHEA-COMP:14392"/>
        <dbReference type="ChEBI" id="CHEBI:15377"/>
        <dbReference type="ChEBI" id="CHEBI:15378"/>
        <dbReference type="ChEBI" id="CHEBI:30616"/>
        <dbReference type="ChEBI" id="CHEBI:33019"/>
        <dbReference type="ChEBI" id="CHEBI:43474"/>
        <dbReference type="ChEBI" id="CHEBI:58228"/>
        <dbReference type="ChEBI" id="CHEBI:76913"/>
        <dbReference type="ChEBI" id="CHEBI:139126"/>
        <dbReference type="ChEBI" id="CHEBI:456215"/>
    </reaction>
</comment>
<evidence type="ECO:0000256" key="4">
    <source>
        <dbReference type="ARBA" id="ARBA00022598"/>
    </source>
</evidence>
<evidence type="ECO:0000259" key="13">
    <source>
        <dbReference type="PROSITE" id="PS51163"/>
    </source>
</evidence>
<organism evidence="14 15">
    <name type="scientific">Dendrosporobacter quercicolus</name>
    <dbReference type="NCBI Taxonomy" id="146817"/>
    <lineage>
        <taxon>Bacteria</taxon>
        <taxon>Bacillati</taxon>
        <taxon>Bacillota</taxon>
        <taxon>Negativicutes</taxon>
        <taxon>Selenomonadales</taxon>
        <taxon>Sporomusaceae</taxon>
        <taxon>Dendrosporobacter</taxon>
    </lineage>
</organism>
<evidence type="ECO:0000256" key="10">
    <source>
        <dbReference type="PIRNR" id="PIRNR006256"/>
    </source>
</evidence>
<dbReference type="EMBL" id="FNHB01000002">
    <property type="protein sequence ID" value="SDM09256.1"/>
    <property type="molecule type" value="Genomic_DNA"/>
</dbReference>
<dbReference type="OrthoDB" id="9808093at2"/>
<dbReference type="EC" id="6.2.-.-" evidence="10"/>
<dbReference type="PROSITE" id="PS51163">
    <property type="entry name" value="YRDC"/>
    <property type="match status" value="1"/>
</dbReference>
<evidence type="ECO:0000313" key="14">
    <source>
        <dbReference type="EMBL" id="SDM09256.1"/>
    </source>
</evidence>
<evidence type="ECO:0000256" key="7">
    <source>
        <dbReference type="ARBA" id="ARBA00022833"/>
    </source>
</evidence>
<dbReference type="Gene3D" id="3.90.870.50">
    <property type="match status" value="1"/>
</dbReference>
<dbReference type="Pfam" id="PF17788">
    <property type="entry name" value="HypF_C"/>
    <property type="match status" value="1"/>
</dbReference>
<dbReference type="GO" id="GO:0003998">
    <property type="term" value="F:acylphosphatase activity"/>
    <property type="evidence" value="ECO:0007669"/>
    <property type="project" value="UniProtKB-EC"/>
</dbReference>
<keyword evidence="11" id="KW-0378">Hydrolase</keyword>
<dbReference type="Pfam" id="PF22521">
    <property type="entry name" value="HypF_C_2"/>
    <property type="match status" value="1"/>
</dbReference>
<keyword evidence="4" id="KW-0436">Ligase</keyword>
<dbReference type="InterPro" id="IPR017945">
    <property type="entry name" value="DHBP_synth_RibB-like_a/b_dom"/>
</dbReference>
<dbReference type="GO" id="GO:0016874">
    <property type="term" value="F:ligase activity"/>
    <property type="evidence" value="ECO:0007669"/>
    <property type="project" value="UniProtKB-UniRule"/>
</dbReference>
<dbReference type="RefSeq" id="WP_092070342.1">
    <property type="nucleotide sequence ID" value="NZ_FNHB01000002.1"/>
</dbReference>
<dbReference type="PANTHER" id="PTHR42959:SF1">
    <property type="entry name" value="CARBAMOYLTRANSFERASE HYPF"/>
    <property type="match status" value="1"/>
</dbReference>
<dbReference type="Proteomes" id="UP000214880">
    <property type="component" value="Unassembled WGS sequence"/>
</dbReference>
<evidence type="ECO:0000256" key="9">
    <source>
        <dbReference type="ARBA" id="ARBA00048220"/>
    </source>
</evidence>
<evidence type="ECO:0000256" key="1">
    <source>
        <dbReference type="ARBA" id="ARBA00004711"/>
    </source>
</evidence>
<evidence type="ECO:0000256" key="6">
    <source>
        <dbReference type="ARBA" id="ARBA00022771"/>
    </source>
</evidence>